<proteinExistence type="predicted"/>
<evidence type="ECO:0000313" key="6">
    <source>
        <dbReference type="EnsemblMetazoa" id="CLYHEMP012256.2"/>
    </source>
</evidence>
<dbReference type="EnsemblMetazoa" id="CLYHEMT012256.2">
    <property type="protein sequence ID" value="CLYHEMP012256.2"/>
    <property type="gene ID" value="CLYHEMG012256"/>
</dbReference>
<dbReference type="OrthoDB" id="5986940at2759"/>
<feature type="signal peptide" evidence="4">
    <location>
        <begin position="1"/>
        <end position="36"/>
    </location>
</feature>
<dbReference type="PROSITE" id="PS50026">
    <property type="entry name" value="EGF_3"/>
    <property type="match status" value="1"/>
</dbReference>
<reference evidence="6" key="1">
    <citation type="submission" date="2021-01" db="UniProtKB">
        <authorList>
            <consortium name="EnsemblMetazoa"/>
        </authorList>
    </citation>
    <scope>IDENTIFICATION</scope>
</reference>
<evidence type="ECO:0000256" key="1">
    <source>
        <dbReference type="ARBA" id="ARBA00022737"/>
    </source>
</evidence>
<evidence type="ECO:0000256" key="4">
    <source>
        <dbReference type="SAM" id="SignalP"/>
    </source>
</evidence>
<sequence length="4108" mass="464302">LQKGMRVKSHTRTCHNKNMLWSVLISLICLFSWSDASHFRGGTISWKPSGRGNEILVDYRVSWRRSFNWRNTGCDDATIQNRHEFGGEGDLLYHENNPDRRYSLTKATYICTDYSVKEDWTTGEKTSIRVNASSPDRTKFWVGFYGRNWIGSLVIGGGGNWDVWSWVNLTRRHDNGKINSSPVTRTSPIIRVQHGCYHEINILATDVDNDVIICKWADRNVEGCGGICNGLPYAELNPRTCVISYNATRQVGWFGVAIQIFDYANIIDPEPLSSIPLQFLLSVYEGTGECTKQSIRFSQLTRKDQSCIGVRLNVMHIERFYATTDSEEEIVEFITSSPSGMVKSKVQRVSKEENRFLEPLTNGSSWYYVQVSWNPKQSQLGSNIFCFSAVSKSNKATKQRCITYHVGVDPPSIISSKPSPNSVIIPTENSFEITYDQKVLRPYDMSFFKIYDENFQEIFTLNAATSFDYQLVGDDKITVQIRDVTFVEKKRYFVTLDDGFVTGVKKCGAQSEYIRDQARWNFTIKDVTEPKLNFQNAPSKTNSLVNITWQYDEKATTKCALTTPSAYLNDVNCSATQFTGNFTNNGFYTLWIYGMDESGNTGLTGQHNWLVDTTPPTVLIDISKSPNVSNHRRYEVFFRCSNNEPCFAKCRLLHQKQVLQTFTDCSLRSYSVQNASLLQSGSRYSIEIIANDDVDNVAPPMIWSWLADFDSPTLQGLSNHSIVCGKPITPLQLGTPTVQDSLDPNPSLSYTDQDVPGCTTLRIWTTIDHAGNKAILKQFIKLTSLLPIRVNLLAKDLMACSDELYAKPDVSTFTKEGLLVHPCNKSIDGIFTYSPSTLRCNGLVTRKWVFTDSCGQSTNFDQLIKILPIQDPSKPKKGEVNVDLWYELEWPPYPNCNKYRLFIWPLGSVRGEAIETTYISYSPSRNNWYPSNTKMLWQIEYVLNDGITINDRSIVPSPVWGFTTRPISNLEVIKVTAPPEAFTGRTIRITWQVTNVGSGQNFRSYYWNDKVFLTKSKETTSGLLTRYQRQHRILFPNDAYTSSVDIYIPKDLIGEFYVVVVADIFENLIDEDRQNNRLSTVNMIKIRLTPPPDLIVSNVVMPSQIFSGSIIAARWKVRNNGNGPTVSSTWTDLVYLNSSSSDYTYLARHGNTGQLFPGNEYQVIMNITIPKYIAGKYNIFIRTNAYKEEFEFQSYDNNIGQSVMFDIFLTPPPDLRLKKIISTKFVSSRGSLNITYTVINQGSGSTDNPRWTDIMEISKDGQIKERRYLTHFGHLERRDEYSGNFRFVIPSFWESGEYSISITTNFQQDLFENEEYVNNQLSEIFTVQQIIPDLKVESSLNFSLPVQNQFDSDGNVFITVDDMVILNAGEIGVSSEVVWRDAITIKCDSGYREMVRGIRFKQKLDVGQSYTFPGFNATIKRQKPTKCLFEYRANFDENILERGLGNNVIQSDEFTLPTAFDNVQIRLGSILLTDSEPVETIFSGSTYVMDVVYEAITYPASQPFHDTLELQLNDQKYRLGSLEIILDSAGISATKRYLVNLPKDIFGNGVLILRHDIKGVLIKESKANIILKKEISIDFPPTPDLVPTNLAFERVSDGIMSVQWSVQNQGNSMETEASWIDAVYMVRVNSTDSYLLFKSPIAAKLESGQIYQKKKEVSLPTNLIGEFNIKVTVDSGNDIKETEGEENNDFISSSISTGSEGERSTLVMKKESLPDLLIELLPSSTLGEHLVAGDEFNLDIKFTNNGSLLAKSPLFYTIELQAISQDFNFLMYSTVKYASLETGSSLFELLKLRIPVTTPIGNHTIAITLDKNRKIRENRKDNNILTTHEFVVKEIPSSRIEIISNVQNISIVAGEPIKISFQFINQGPGMLNYFTPSFVTMILSEDQIVDPIDLRLCGKPVIQNLNVHQAHQHTMECSLPFDLPLTKYYLILTVNGRTISMVENTNNSNIIEMDNLAQKLRTDIAVINVKTRDHALNIGGSLSANWQIVNNGSEVVEKAYKCDTLYLSEDMKWDLDDREVDKQCGMMNRVQAGAVLDFNANLINIPMLKQAPYYSIVKTRSSIRELNTKNNNANSNQTVLILHQNLTLGIENNINIGASGVVLRIPNVPPGESLSIMAESDETSQFIDLFINSGDIATSNNFIAHSGAQTSSKQSVTISNTKKLDYYIFIRSLLPTKTNFNVKLLAKIAVFEIMSVFPMRFPALQGQKVTFEIKGSLFPAECHAHLLSKKGTQQIDSINVYRLSSTRLFATFVLPPSLMFNNEFIMVIIDVNDEQIYSEYIDQSLIVDEGQPGVVKIHVSHPAAVRPDENIEVEIIVQNEGNTDVLPPLLYLNITGDVKVRNIREDVISDSGDVLFLGSSFDQPAGILSPKSATKISLEVIPNERGSASYPIYIQRLDNIDLGNPYLKLKDKFKPLHMSNRRWEPVWNQLIKNLGSTMKSFHQRLCQTASHFTMIQDQTIFIDKLIDYELAFADGLYLSNNIQTEIDLKTESVSFLPITIKRYINPLLSFRDIPGKYNGYGPFGKAWLAPYFWSVHIISESSEKIALAFQYEFYEFIYVEEENTYMNVIGTMNRTEDGLIFEKTDQAPPYIYHFHKSSNELVKVQSSDNSSIIHINEAKTAISDIFGNRFSIHYGDNQLVDRIQQFENDVLIHTVDYVYDEANFLTKVVLDLNKEQHYYYSSRDFTLVRTVKQDTNHWIEHEYNSNGHLIASRTNVFGHHSQSYEQEGVGHLIIKETPGDKKTEVKFNSGGKVVWSRSQGSFPKLEVFKNDGRTIYMDDMLLLDEVTNDDLVQTSINAEGAISSVQYSENGRSLVKLTDGNGVTYHNTFLEDSNLNVTTYPDGLTEEYKYNEKGNLISIQSRDEEITNYLYDQDQRLNQKKSKETSTTYEYFNTGLLKKVKTKDSTVEISYDENKRPVRVTYDGKTNLFYKYNDIGQRVSLTDSSGLYNITYHYDVNGRFVSAKQNGHHRLLKVNHGNGVIDSFETGDKTVTSLKFLNRTGALEKMSIKRKTGEEQVFEYQYDRLGRKKKIEETYGNTKRVWKLAYDRISQLIGFDNGGNIENEITYDDNWNRKSMKTKQKTFEYQTNDMNQLLSVNTDEQITYDLNGNLIRVENLAEQMDQKFEYNDGQKLKSFSEKSQTCSYVYDALDHLKQEICAGVVTDFLIDPFGMFGADIIGEFTGGNSTYFFHGMEHGLISQLQVHNNNAMFYYQFDHIGSVIGMTDVQGQIVNTYTYDPFGNILIKNEQFQNPYQFIGQWGVKTLPHLLGVYSMRNRIYFARYGRFGALDPIGFGGGYMNLYCYVGNNPTKVIDPQGTIPLILVSAAWNVGIYLVDQGIKHYNGEGDSGTKFWAGLAGATVSGLIPIPGTGDAYGNIVKQSINIMFGDQEVFDLKDYAKDVITGLIPFGLGKAKHITKGVRGKVWAERLKNLRGKSWQIIGGNIKKIPKAGKWLAEQAKKRIKNLFEGIEKYVDGKIKDQIWNFISCKNGTSATVCDAPKLFDDFLEWVLSIDPNDIIGPAGYGDGHFIPLNTDLKYKVRFENDINATAPAQKVLIMSQLDDDLDLTTFEFCSFGFGNYTFVEKRCSPVVQKMLNVKESMSIYVRLFAALDLKERKITVVMETLEPTTGERPSSPLVGFLPPNPLNGTDGQGFFTYTVRAKEDTSTYSVINAKASIIFDQNEAIETPPIFNTIDGDEPFVNISLVNTTRNYSSSVIIKVNSQDEGSGLSHYDVFKINETDGTREPLLHNMNSNLFTLDFASGTDNVISVSSYDNVGNQMVDGPRLNLRIPKASCKLLNDCSNNGACVSDNVCSCFNSRYGKDCNSTEKPLEPPIIFVNPIQIFNFTGKLPVLVYVKRAPGDNKTQITAELTNIPDSVKISTGQRVNNTVFLSEQELSEMEISFDGEQQDFKLKLTVHVEKKSVRKRRSLDENVRKSRSFEFTVSTKGSLQPDLTMEDNCYPKDASKLQFMYNIRMPLNSLGTVKLILSNVPKHHNIQNGNLVSNGTYQIDNASNFDLFTMTGAFSEPFNILVTASAAPTYGDVEKVIRITQCQNNEEGKESDDDSFPLIIGLLVAGVVLVILIGAIVICCKRKRGPIISKSSGIKMNEFI</sequence>
<dbReference type="PANTHER" id="PTHR32305">
    <property type="match status" value="1"/>
</dbReference>
<name>A0A7M5V9T1_9CNID</name>
<accession>A0A7M5V9T1</accession>
<dbReference type="InterPro" id="IPR022385">
    <property type="entry name" value="Rhs_assc_core"/>
</dbReference>
<dbReference type="InterPro" id="IPR000742">
    <property type="entry name" value="EGF"/>
</dbReference>
<feature type="domain" description="EGF-like" evidence="5">
    <location>
        <begin position="3788"/>
        <end position="3822"/>
    </location>
</feature>
<keyword evidence="4" id="KW-0732">Signal</keyword>
<dbReference type="PROSITE" id="PS00022">
    <property type="entry name" value="EGF_1"/>
    <property type="match status" value="1"/>
</dbReference>
<dbReference type="Gene3D" id="2.180.10.10">
    <property type="entry name" value="RHS repeat-associated core"/>
    <property type="match status" value="1"/>
</dbReference>
<feature type="transmembrane region" description="Helical" evidence="3">
    <location>
        <begin position="4064"/>
        <end position="4088"/>
    </location>
</feature>
<evidence type="ECO:0000256" key="2">
    <source>
        <dbReference type="PROSITE-ProRule" id="PRU00076"/>
    </source>
</evidence>
<dbReference type="InterPro" id="IPR013783">
    <property type="entry name" value="Ig-like_fold"/>
</dbReference>
<dbReference type="InterPro" id="IPR055353">
    <property type="entry name" value="DUF7619"/>
</dbReference>
<organism evidence="6 7">
    <name type="scientific">Clytia hemisphaerica</name>
    <dbReference type="NCBI Taxonomy" id="252671"/>
    <lineage>
        <taxon>Eukaryota</taxon>
        <taxon>Metazoa</taxon>
        <taxon>Cnidaria</taxon>
        <taxon>Hydrozoa</taxon>
        <taxon>Hydroidolina</taxon>
        <taxon>Leptothecata</taxon>
        <taxon>Obeliida</taxon>
        <taxon>Clytiidae</taxon>
        <taxon>Clytia</taxon>
    </lineage>
</organism>
<keyword evidence="1" id="KW-0677">Repeat</keyword>
<feature type="disulfide bond" evidence="2">
    <location>
        <begin position="3812"/>
        <end position="3821"/>
    </location>
</feature>
<dbReference type="Pfam" id="PF07705">
    <property type="entry name" value="CARDB"/>
    <property type="match status" value="1"/>
</dbReference>
<dbReference type="NCBIfam" id="TIGR03696">
    <property type="entry name" value="Rhs_assc_core"/>
    <property type="match status" value="1"/>
</dbReference>
<dbReference type="Gene3D" id="2.60.40.10">
    <property type="entry name" value="Immunoglobulins"/>
    <property type="match status" value="5"/>
</dbReference>
<evidence type="ECO:0000313" key="7">
    <source>
        <dbReference type="Proteomes" id="UP000594262"/>
    </source>
</evidence>
<dbReference type="InterPro" id="IPR056823">
    <property type="entry name" value="TEN-like_YD-shell"/>
</dbReference>
<keyword evidence="2" id="KW-1015">Disulfide bond</keyword>
<dbReference type="Pfam" id="PF25023">
    <property type="entry name" value="TEN_YD-shell"/>
    <property type="match status" value="1"/>
</dbReference>
<protein>
    <recommendedName>
        <fullName evidence="5">EGF-like domain-containing protein</fullName>
    </recommendedName>
</protein>
<dbReference type="Proteomes" id="UP000594262">
    <property type="component" value="Unplaced"/>
</dbReference>
<dbReference type="InterPro" id="IPR011635">
    <property type="entry name" value="CARDB"/>
</dbReference>
<feature type="chain" id="PRO_5029470655" description="EGF-like domain-containing protein" evidence="4">
    <location>
        <begin position="37"/>
        <end position="4108"/>
    </location>
</feature>
<comment type="caution">
    <text evidence="2">Lacks conserved residue(s) required for the propagation of feature annotation.</text>
</comment>
<keyword evidence="2" id="KW-0245">EGF-like domain</keyword>
<evidence type="ECO:0000259" key="5">
    <source>
        <dbReference type="PROSITE" id="PS50026"/>
    </source>
</evidence>
<keyword evidence="3" id="KW-0812">Transmembrane</keyword>
<dbReference type="PANTHER" id="PTHR32305:SF15">
    <property type="entry name" value="PROTEIN RHSA-RELATED"/>
    <property type="match status" value="1"/>
</dbReference>
<keyword evidence="3" id="KW-0472">Membrane</keyword>
<dbReference type="Pfam" id="PF24595">
    <property type="entry name" value="DUF7619"/>
    <property type="match status" value="1"/>
</dbReference>
<evidence type="ECO:0000256" key="3">
    <source>
        <dbReference type="SAM" id="Phobius"/>
    </source>
</evidence>
<keyword evidence="3" id="KW-1133">Transmembrane helix</keyword>
<dbReference type="InterPro" id="IPR050708">
    <property type="entry name" value="T6SS_VgrG/RHS"/>
</dbReference>
<keyword evidence="7" id="KW-1185">Reference proteome</keyword>